<feature type="transmembrane region" description="Helical" evidence="1">
    <location>
        <begin position="46"/>
        <end position="68"/>
    </location>
</feature>
<organism evidence="2 3">
    <name type="scientific">Datura stramonium</name>
    <name type="common">Jimsonweed</name>
    <name type="synonym">Common thornapple</name>
    <dbReference type="NCBI Taxonomy" id="4076"/>
    <lineage>
        <taxon>Eukaryota</taxon>
        <taxon>Viridiplantae</taxon>
        <taxon>Streptophyta</taxon>
        <taxon>Embryophyta</taxon>
        <taxon>Tracheophyta</taxon>
        <taxon>Spermatophyta</taxon>
        <taxon>Magnoliopsida</taxon>
        <taxon>eudicotyledons</taxon>
        <taxon>Gunneridae</taxon>
        <taxon>Pentapetalae</taxon>
        <taxon>asterids</taxon>
        <taxon>lamiids</taxon>
        <taxon>Solanales</taxon>
        <taxon>Solanaceae</taxon>
        <taxon>Solanoideae</taxon>
        <taxon>Datureae</taxon>
        <taxon>Datura</taxon>
    </lineage>
</organism>
<comment type="caution">
    <text evidence="2">The sequence shown here is derived from an EMBL/GenBank/DDBJ whole genome shotgun (WGS) entry which is preliminary data.</text>
</comment>
<protein>
    <submittedName>
        <fullName evidence="2">Uncharacterized protein</fullName>
    </submittedName>
</protein>
<keyword evidence="3" id="KW-1185">Reference proteome</keyword>
<keyword evidence="1" id="KW-0472">Membrane</keyword>
<name>A0ABS8WFB4_DATST</name>
<evidence type="ECO:0000313" key="3">
    <source>
        <dbReference type="Proteomes" id="UP000823775"/>
    </source>
</evidence>
<evidence type="ECO:0000313" key="2">
    <source>
        <dbReference type="EMBL" id="MCE3049485.1"/>
    </source>
</evidence>
<accession>A0ABS8WFB4</accession>
<keyword evidence="1" id="KW-0812">Transmembrane</keyword>
<dbReference type="EMBL" id="JACEIK010006930">
    <property type="protein sequence ID" value="MCE3049485.1"/>
    <property type="molecule type" value="Genomic_DNA"/>
</dbReference>
<proteinExistence type="predicted"/>
<dbReference type="Proteomes" id="UP000823775">
    <property type="component" value="Unassembled WGS sequence"/>
</dbReference>
<evidence type="ECO:0000256" key="1">
    <source>
        <dbReference type="SAM" id="Phobius"/>
    </source>
</evidence>
<keyword evidence="1" id="KW-1133">Transmembrane helix</keyword>
<reference evidence="2 3" key="1">
    <citation type="journal article" date="2021" name="BMC Genomics">
        <title>Datura genome reveals duplications of psychoactive alkaloid biosynthetic genes and high mutation rate following tissue culture.</title>
        <authorList>
            <person name="Rajewski A."/>
            <person name="Carter-House D."/>
            <person name="Stajich J."/>
            <person name="Litt A."/>
        </authorList>
    </citation>
    <scope>NUCLEOTIDE SEQUENCE [LARGE SCALE GENOMIC DNA]</scope>
    <source>
        <strain evidence="2">AR-01</strain>
    </source>
</reference>
<gene>
    <name evidence="2" type="ORF">HAX54_045003</name>
</gene>
<sequence>MISGLIEAQRHGTEEIERLTMLLAQKEVEMALLKADRSGREPGNSLYGYFEAFCKTVIVVVYLCTLGITF</sequence>